<keyword evidence="2" id="KW-0472">Membrane</keyword>
<evidence type="ECO:0000256" key="1">
    <source>
        <dbReference type="SAM" id="MobiDB-lite"/>
    </source>
</evidence>
<reference evidence="3" key="2">
    <citation type="submission" date="2021-08" db="EMBL/GenBank/DDBJ databases">
        <authorList>
            <person name="Gostincar C."/>
            <person name="Sun X."/>
            <person name="Song Z."/>
            <person name="Gunde-Cimerman N."/>
        </authorList>
    </citation>
    <scope>NUCLEOTIDE SEQUENCE</scope>
    <source>
        <strain evidence="3">EXF-8016</strain>
    </source>
</reference>
<feature type="non-terminal residue" evidence="3">
    <location>
        <position position="1"/>
    </location>
</feature>
<protein>
    <submittedName>
        <fullName evidence="3">Uncharacterized protein</fullName>
    </submittedName>
</protein>
<evidence type="ECO:0000313" key="3">
    <source>
        <dbReference type="EMBL" id="KAH0223425.1"/>
    </source>
</evidence>
<keyword evidence="2" id="KW-1133">Transmembrane helix</keyword>
<proteinExistence type="predicted"/>
<feature type="transmembrane region" description="Helical" evidence="2">
    <location>
        <begin position="93"/>
        <end position="119"/>
    </location>
</feature>
<feature type="transmembrane region" description="Helical" evidence="2">
    <location>
        <begin position="52"/>
        <end position="73"/>
    </location>
</feature>
<dbReference type="OrthoDB" id="4721035at2759"/>
<dbReference type="Proteomes" id="UP000767238">
    <property type="component" value="Unassembled WGS sequence"/>
</dbReference>
<dbReference type="EMBL" id="JAHFYH010000025">
    <property type="protein sequence ID" value="KAH0223425.1"/>
    <property type="molecule type" value="Genomic_DNA"/>
</dbReference>
<accession>A0A9P8K969</accession>
<evidence type="ECO:0000313" key="4">
    <source>
        <dbReference type="Proteomes" id="UP000767238"/>
    </source>
</evidence>
<feature type="compositionally biased region" description="Basic and acidic residues" evidence="1">
    <location>
        <begin position="18"/>
        <end position="28"/>
    </location>
</feature>
<feature type="region of interest" description="Disordered" evidence="1">
    <location>
        <begin position="456"/>
        <end position="484"/>
    </location>
</feature>
<name>A0A9P8K969_AURME</name>
<sequence length="484" mass="53577">MQEDISQPLTAKSLSETKGPERPQHGARENSALGNNLDTQSFHLRRRSLPSIIIITLALYSTTFSGVFLLVSLRRQRYPFIRRGGLMSESQAALLTAFLAKTIEIFSTTVFITFLGQVISRKAFTRSRAHGTSLVDMDLRSLVMQPGRLVTHLGSFRYSIRSTLGALTLLAMLSAMLYSTASLPVTATITTILPIYTDTPCGSQPPGSIYERSDSDQFQLYCNGYDIDFNGQGSVLRLIDVLSTGFSGAVNQNGQLINHGRVHHIYIYPVFDNNFPELWSEASSHFTLVFVLTDDPRKVTLVFEGVNNRNSHLSARPRIDPSVSRSSAPHISCPERWEGFDTWLSNPMTPRKQNWHAMLKNQWKSGFGIDTRDVKGDPVVDAFKQGALAFSNVLHDLFINASEHFVATPADDIDLTPPSSPVGLIGEIAPADRDLNSIPDISSLFGNQVVEFMRIVERPNPPPDDQPSASQPENPSSDSDHDEN</sequence>
<comment type="caution">
    <text evidence="3">The sequence shown here is derived from an EMBL/GenBank/DDBJ whole genome shotgun (WGS) entry which is preliminary data.</text>
</comment>
<gene>
    <name evidence="3" type="ORF">KCV03_g4372</name>
</gene>
<keyword evidence="2" id="KW-0812">Transmembrane</keyword>
<feature type="region of interest" description="Disordered" evidence="1">
    <location>
        <begin position="1"/>
        <end position="34"/>
    </location>
</feature>
<dbReference type="AlphaFoldDB" id="A0A9P8K969"/>
<evidence type="ECO:0000256" key="2">
    <source>
        <dbReference type="SAM" id="Phobius"/>
    </source>
</evidence>
<reference evidence="3" key="1">
    <citation type="journal article" date="2021" name="J Fungi (Basel)">
        <title>Virulence traits and population genomics of the black yeast Aureobasidium melanogenum.</title>
        <authorList>
            <person name="Cernosa A."/>
            <person name="Sun X."/>
            <person name="Gostincar C."/>
            <person name="Fang C."/>
            <person name="Gunde-Cimerman N."/>
            <person name="Song Z."/>
        </authorList>
    </citation>
    <scope>NUCLEOTIDE SEQUENCE</scope>
    <source>
        <strain evidence="3">EXF-8016</strain>
    </source>
</reference>
<organism evidence="3 4">
    <name type="scientific">Aureobasidium melanogenum</name>
    <name type="common">Aureobasidium pullulans var. melanogenum</name>
    <dbReference type="NCBI Taxonomy" id="46634"/>
    <lineage>
        <taxon>Eukaryota</taxon>
        <taxon>Fungi</taxon>
        <taxon>Dikarya</taxon>
        <taxon>Ascomycota</taxon>
        <taxon>Pezizomycotina</taxon>
        <taxon>Dothideomycetes</taxon>
        <taxon>Dothideomycetidae</taxon>
        <taxon>Dothideales</taxon>
        <taxon>Saccotheciaceae</taxon>
        <taxon>Aureobasidium</taxon>
    </lineage>
</organism>
<feature type="compositionally biased region" description="Polar residues" evidence="1">
    <location>
        <begin position="1"/>
        <end position="16"/>
    </location>
</feature>